<evidence type="ECO:0000313" key="4">
    <source>
        <dbReference type="Proteomes" id="UP000317835"/>
    </source>
</evidence>
<keyword evidence="4" id="KW-1185">Reference proteome</keyword>
<dbReference type="InterPro" id="IPR006311">
    <property type="entry name" value="TAT_signal"/>
</dbReference>
<feature type="region of interest" description="Disordered" evidence="1">
    <location>
        <begin position="1"/>
        <end position="27"/>
    </location>
</feature>
<dbReference type="InterPro" id="IPR052358">
    <property type="entry name" value="Aro_Compnd_Degr_Hydrolases"/>
</dbReference>
<dbReference type="KEGG" id="tpla:ElP_56640"/>
<evidence type="ECO:0000259" key="2">
    <source>
        <dbReference type="Pfam" id="PF04909"/>
    </source>
</evidence>
<dbReference type="EC" id="3.1.1.92" evidence="3"/>
<protein>
    <submittedName>
        <fullName evidence="3">4-sulfomuconolactone hydrolase</fullName>
        <ecNumber evidence="3">3.1.1.92</ecNumber>
    </submittedName>
</protein>
<dbReference type="Proteomes" id="UP000317835">
    <property type="component" value="Chromosome"/>
</dbReference>
<gene>
    <name evidence="3" type="ORF">ElP_56640</name>
</gene>
<dbReference type="AlphaFoldDB" id="A0A518HA39"/>
<dbReference type="InterPro" id="IPR032466">
    <property type="entry name" value="Metal_Hydrolase"/>
</dbReference>
<name>A0A518HA39_9BACT</name>
<dbReference type="PROSITE" id="PS51318">
    <property type="entry name" value="TAT"/>
    <property type="match status" value="1"/>
</dbReference>
<organism evidence="3 4">
    <name type="scientific">Tautonia plasticadhaerens</name>
    <dbReference type="NCBI Taxonomy" id="2527974"/>
    <lineage>
        <taxon>Bacteria</taxon>
        <taxon>Pseudomonadati</taxon>
        <taxon>Planctomycetota</taxon>
        <taxon>Planctomycetia</taxon>
        <taxon>Isosphaerales</taxon>
        <taxon>Isosphaeraceae</taxon>
        <taxon>Tautonia</taxon>
    </lineage>
</organism>
<reference evidence="3 4" key="1">
    <citation type="submission" date="2019-02" db="EMBL/GenBank/DDBJ databases">
        <title>Deep-cultivation of Planctomycetes and their phenomic and genomic characterization uncovers novel biology.</title>
        <authorList>
            <person name="Wiegand S."/>
            <person name="Jogler M."/>
            <person name="Boedeker C."/>
            <person name="Pinto D."/>
            <person name="Vollmers J."/>
            <person name="Rivas-Marin E."/>
            <person name="Kohn T."/>
            <person name="Peeters S.H."/>
            <person name="Heuer A."/>
            <person name="Rast P."/>
            <person name="Oberbeckmann S."/>
            <person name="Bunk B."/>
            <person name="Jeske O."/>
            <person name="Meyerdierks A."/>
            <person name="Storesund J.E."/>
            <person name="Kallscheuer N."/>
            <person name="Luecker S."/>
            <person name="Lage O.M."/>
            <person name="Pohl T."/>
            <person name="Merkel B.J."/>
            <person name="Hornburger P."/>
            <person name="Mueller R.-W."/>
            <person name="Bruemmer F."/>
            <person name="Labrenz M."/>
            <person name="Spormann A.M."/>
            <person name="Op den Camp H."/>
            <person name="Overmann J."/>
            <person name="Amann R."/>
            <person name="Jetten M.S.M."/>
            <person name="Mascher T."/>
            <person name="Medema M.H."/>
            <person name="Devos D.P."/>
            <person name="Kaster A.-K."/>
            <person name="Ovreas L."/>
            <person name="Rohde M."/>
            <person name="Galperin M.Y."/>
            <person name="Jogler C."/>
        </authorList>
    </citation>
    <scope>NUCLEOTIDE SEQUENCE [LARGE SCALE GENOMIC DNA]</scope>
    <source>
        <strain evidence="3 4">ElP</strain>
    </source>
</reference>
<feature type="compositionally biased region" description="Basic and acidic residues" evidence="1">
    <location>
        <begin position="9"/>
        <end position="27"/>
    </location>
</feature>
<dbReference type="InterPro" id="IPR006680">
    <property type="entry name" value="Amidohydro-rel"/>
</dbReference>
<accession>A0A518HA39</accession>
<dbReference type="RefSeq" id="WP_231749286.1">
    <property type="nucleotide sequence ID" value="NZ_CP036426.1"/>
</dbReference>
<evidence type="ECO:0000313" key="3">
    <source>
        <dbReference type="EMBL" id="QDV37720.1"/>
    </source>
</evidence>
<dbReference type="PANTHER" id="PTHR35563">
    <property type="entry name" value="BARREL METAL-DEPENDENT HYDROLASE, PUTATIVE (AFU_ORTHOLOGUE AFUA_1G16240)-RELATED"/>
    <property type="match status" value="1"/>
</dbReference>
<dbReference type="EMBL" id="CP036426">
    <property type="protein sequence ID" value="QDV37720.1"/>
    <property type="molecule type" value="Genomic_DNA"/>
</dbReference>
<sequence>MARLLGEGGRGDGEGDAPGRTRTTGVDRRRFLGAGMTALAGFSMAGAGDRPALASMPPQTPEEPEVTEPYIDAHSHVWTPDLDRYPLADGFARSDMQPPSFTAEELLATCRPLGVGRVNLIQMSYYGFDNSYMLDMIAAYPGRFVGTAIIDPAGPDPASAMAELRPRGVVAFRIQPQVLGLPVDRWLDHPGYEAMFTQAAEGRQAISCLIGPDALPEVARMCGRHPDAPVIIDHLARIGVDGTIRDADIETLCGLARHPNLYVKIGAFYALSPAGPPYLDLAPMIRRVLDAFGPDRCMWESDCPFQVVDHTYEDSLSLIRDRLDFLTDSDRDQLLAGTAEALLFRPRPLN</sequence>
<dbReference type="SUPFAM" id="SSF51556">
    <property type="entry name" value="Metallo-dependent hydrolases"/>
    <property type="match status" value="1"/>
</dbReference>
<proteinExistence type="predicted"/>
<dbReference type="Pfam" id="PF04909">
    <property type="entry name" value="Amidohydro_2"/>
    <property type="match status" value="1"/>
</dbReference>
<dbReference type="Gene3D" id="3.20.20.140">
    <property type="entry name" value="Metal-dependent hydrolases"/>
    <property type="match status" value="1"/>
</dbReference>
<evidence type="ECO:0000256" key="1">
    <source>
        <dbReference type="SAM" id="MobiDB-lite"/>
    </source>
</evidence>
<dbReference type="PANTHER" id="PTHR35563:SF2">
    <property type="entry name" value="BARREL METAL-DEPENDENT HYDROLASE, PUTATIVE (AFU_ORTHOLOGUE AFUA_1G16240)-RELATED"/>
    <property type="match status" value="1"/>
</dbReference>
<feature type="domain" description="Amidohydrolase-related" evidence="2">
    <location>
        <begin position="71"/>
        <end position="344"/>
    </location>
</feature>
<dbReference type="GO" id="GO:0102998">
    <property type="term" value="F:4-sulfomuconolactone hydrolase activity"/>
    <property type="evidence" value="ECO:0007669"/>
    <property type="project" value="UniProtKB-EC"/>
</dbReference>
<keyword evidence="3" id="KW-0378">Hydrolase</keyword>